<evidence type="ECO:0000313" key="3">
    <source>
        <dbReference type="Proteomes" id="UP000094094"/>
    </source>
</evidence>
<organism evidence="2 3">
    <name type="scientific">Streptomyces lydicus</name>
    <dbReference type="NCBI Taxonomy" id="47763"/>
    <lineage>
        <taxon>Bacteria</taxon>
        <taxon>Bacillati</taxon>
        <taxon>Actinomycetota</taxon>
        <taxon>Actinomycetes</taxon>
        <taxon>Kitasatosporales</taxon>
        <taxon>Streptomycetaceae</taxon>
        <taxon>Streptomyces</taxon>
    </lineage>
</organism>
<dbReference type="Proteomes" id="UP000094094">
    <property type="component" value="Chromosome"/>
</dbReference>
<feature type="transmembrane region" description="Helical" evidence="1">
    <location>
        <begin position="72"/>
        <end position="88"/>
    </location>
</feature>
<reference evidence="2 3" key="1">
    <citation type="submission" date="2016-09" db="EMBL/GenBank/DDBJ databases">
        <title>Complete genome sequencing of Streptomyces lydicus 103 and metabolic pathways analysis of antibiotic biosynthesis.</title>
        <authorList>
            <person name="Jia N."/>
            <person name="Ding M.-Z."/>
            <person name="Gao F."/>
            <person name="Yuan Y.-J."/>
        </authorList>
    </citation>
    <scope>NUCLEOTIDE SEQUENCE [LARGE SCALE GENOMIC DNA]</scope>
    <source>
        <strain evidence="2 3">103</strain>
    </source>
</reference>
<feature type="transmembrane region" description="Helical" evidence="1">
    <location>
        <begin position="100"/>
        <end position="119"/>
    </location>
</feature>
<dbReference type="KEGG" id="slc:SL103_19750"/>
<keyword evidence="3" id="KW-1185">Reference proteome</keyword>
<dbReference type="OrthoDB" id="4197632at2"/>
<feature type="transmembrane region" description="Helical" evidence="1">
    <location>
        <begin position="275"/>
        <end position="293"/>
    </location>
</feature>
<feature type="transmembrane region" description="Helical" evidence="1">
    <location>
        <begin position="214"/>
        <end position="232"/>
    </location>
</feature>
<name>A0A1D7VN32_9ACTN</name>
<feature type="transmembrane region" description="Helical" evidence="1">
    <location>
        <begin position="244"/>
        <end position="263"/>
    </location>
</feature>
<keyword evidence="1" id="KW-0472">Membrane</keyword>
<dbReference type="EMBL" id="CP017157">
    <property type="protein sequence ID" value="AOP48165.1"/>
    <property type="molecule type" value="Genomic_DNA"/>
</dbReference>
<feature type="transmembrane region" description="Helical" evidence="1">
    <location>
        <begin position="179"/>
        <end position="202"/>
    </location>
</feature>
<dbReference type="AlphaFoldDB" id="A0A1D7VN32"/>
<evidence type="ECO:0000256" key="1">
    <source>
        <dbReference type="SAM" id="Phobius"/>
    </source>
</evidence>
<keyword evidence="1" id="KW-1133">Transmembrane helix</keyword>
<feature type="transmembrane region" description="Helical" evidence="1">
    <location>
        <begin position="131"/>
        <end position="158"/>
    </location>
</feature>
<accession>A0A1D7VN32</accession>
<protein>
    <submittedName>
        <fullName evidence="2">Uncharacterized protein</fullName>
    </submittedName>
</protein>
<dbReference type="RefSeq" id="WP_069570300.1">
    <property type="nucleotide sequence ID" value="NZ_CP017157.1"/>
</dbReference>
<feature type="transmembrane region" description="Helical" evidence="1">
    <location>
        <begin position="34"/>
        <end position="60"/>
    </location>
</feature>
<keyword evidence="1" id="KW-0812">Transmembrane</keyword>
<proteinExistence type="predicted"/>
<gene>
    <name evidence="2" type="ORF">SL103_19750</name>
</gene>
<sequence>MGEASDAADVPVGGVESAGTAEIGGRDLAPGVPVLASVVAVVSLLVGALLVVTSLAGYAFSPWQTSGPLSPGLIGAAMLGVAPGLFAVGRARAWEEVRTLVLPLAVVLLGLLAVSLLGADKLQAARGGSLVLVLFSLGWVAVLGLLGLSAVVCLVRQYARPARPVRVRTAPLPGWSKPFLALLGSAWCGIGAGLSAGPGFWAAFVPWDVTRTDAQALGVWAVALGTGVLGALAEDDLARTRPALLALPGVAVALAVVLGVRAADVDWASGPGLSLITMVGGLLLAGLVGRRLLSRHPLPRP</sequence>
<evidence type="ECO:0000313" key="2">
    <source>
        <dbReference type="EMBL" id="AOP48165.1"/>
    </source>
</evidence>